<gene>
    <name evidence="1" type="ORF">ES711_15790</name>
</gene>
<name>A0A5C7AG60_9FLAO</name>
<accession>A0A5C7AG60</accession>
<proteinExistence type="predicted"/>
<evidence type="ECO:0000313" key="2">
    <source>
        <dbReference type="Proteomes" id="UP000321734"/>
    </source>
</evidence>
<dbReference type="AlphaFoldDB" id="A0A5C7AG60"/>
<dbReference type="EMBL" id="VORX01000011">
    <property type="protein sequence ID" value="TXE05525.1"/>
    <property type="molecule type" value="Genomic_DNA"/>
</dbReference>
<comment type="caution">
    <text evidence="1">The sequence shown here is derived from an EMBL/GenBank/DDBJ whole genome shotgun (WGS) entry which is preliminary data.</text>
</comment>
<reference evidence="1 2" key="1">
    <citation type="submission" date="2019-08" db="EMBL/GenBank/DDBJ databases">
        <title>Genome sequence of Gelidibacter salicanalis IC162T.</title>
        <authorList>
            <person name="Bowman J.P."/>
        </authorList>
    </citation>
    <scope>NUCLEOTIDE SEQUENCE [LARGE SCALE GENOMIC DNA]</scope>
    <source>
        <strain evidence="1 2">IC162</strain>
    </source>
</reference>
<evidence type="ECO:0000313" key="1">
    <source>
        <dbReference type="EMBL" id="TXE05525.1"/>
    </source>
</evidence>
<sequence length="164" mass="18267">MKFTFKKLRSALINTKSTENVVAATYTGAIIKDVEGVPFAIAETNVLYAGLSELAGYHYFKTITVGTMQLKTFKGAKLIIRGTDFSLDLRSDMEELESESTTGSDRRLTRIDFELDKEDLPKISKERMESIELVAKKNHILFSHIEGGYDEGLSTEGLTEASTE</sequence>
<dbReference type="OrthoDB" id="1201645at2"/>
<keyword evidence="2" id="KW-1185">Reference proteome</keyword>
<dbReference type="RefSeq" id="WP_146894273.1">
    <property type="nucleotide sequence ID" value="NZ_VORX01000011.1"/>
</dbReference>
<dbReference type="Proteomes" id="UP000321734">
    <property type="component" value="Unassembled WGS sequence"/>
</dbReference>
<protein>
    <submittedName>
        <fullName evidence="1">Uncharacterized protein</fullName>
    </submittedName>
</protein>
<organism evidence="1 2">
    <name type="scientific">Gelidibacter salicanalis</name>
    <dbReference type="NCBI Taxonomy" id="291193"/>
    <lineage>
        <taxon>Bacteria</taxon>
        <taxon>Pseudomonadati</taxon>
        <taxon>Bacteroidota</taxon>
        <taxon>Flavobacteriia</taxon>
        <taxon>Flavobacteriales</taxon>
        <taxon>Flavobacteriaceae</taxon>
        <taxon>Gelidibacter</taxon>
    </lineage>
</organism>